<dbReference type="UniPathway" id="UPA00545">
    <property type="reaction ID" value="UER00824"/>
</dbReference>
<dbReference type="PRINTS" id="PR00807">
    <property type="entry name" value="AMBALLERGEN"/>
</dbReference>
<dbReference type="Gene3D" id="3.10.200.10">
    <property type="entry name" value="Alpha carbonic anhydrase"/>
    <property type="match status" value="1"/>
</dbReference>
<keyword evidence="6" id="KW-0134">Cell wall</keyword>
<evidence type="ECO:0000256" key="1">
    <source>
        <dbReference type="ARBA" id="ARBA00000695"/>
    </source>
</evidence>
<evidence type="ECO:0000256" key="9">
    <source>
        <dbReference type="ARBA" id="ARBA00022837"/>
    </source>
</evidence>
<dbReference type="PANTHER" id="PTHR31683:SF21">
    <property type="entry name" value="PECTATE LYASE 12-RELATED"/>
    <property type="match status" value="1"/>
</dbReference>
<reference evidence="14 15" key="1">
    <citation type="submission" date="2019-04" db="EMBL/GenBank/DDBJ databases">
        <title>An improved genome assembly and genetic linkage map for asparagus bean, Vigna unguiculata ssp. sesquipedialis.</title>
        <authorList>
            <person name="Xia Q."/>
            <person name="Zhang R."/>
            <person name="Dong Y."/>
        </authorList>
    </citation>
    <scope>NUCLEOTIDE SEQUENCE [LARGE SCALE GENOMIC DNA]</scope>
    <source>
        <tissue evidence="14">Leaf</tissue>
    </source>
</reference>
<dbReference type="PROSITE" id="PS00162">
    <property type="entry name" value="ALPHA_CA_1"/>
    <property type="match status" value="1"/>
</dbReference>
<dbReference type="PANTHER" id="PTHR31683">
    <property type="entry name" value="PECTATE LYASE 18-RELATED"/>
    <property type="match status" value="1"/>
</dbReference>
<evidence type="ECO:0000256" key="4">
    <source>
        <dbReference type="ARBA" id="ARBA00005220"/>
    </source>
</evidence>
<dbReference type="PROSITE" id="PS51144">
    <property type="entry name" value="ALPHA_CA_2"/>
    <property type="match status" value="1"/>
</dbReference>
<evidence type="ECO:0000256" key="2">
    <source>
        <dbReference type="ARBA" id="ARBA00001947"/>
    </source>
</evidence>
<dbReference type="Pfam" id="PF00544">
    <property type="entry name" value="Pectate_lyase_4"/>
    <property type="match status" value="1"/>
</dbReference>
<comment type="pathway">
    <text evidence="4 12">Glycan metabolism; pectin degradation; 2-dehydro-3-deoxy-D-gluconate from pectin: step 2/5.</text>
</comment>
<evidence type="ECO:0000259" key="13">
    <source>
        <dbReference type="PROSITE" id="PS51144"/>
    </source>
</evidence>
<name>A0A4D6MAW2_VIGUN</name>
<dbReference type="CDD" id="cd03124">
    <property type="entry name" value="alpha_CA_prokaryotic_like"/>
    <property type="match status" value="1"/>
</dbReference>
<comment type="catalytic activity">
    <reaction evidence="1 12">
        <text>Eliminative cleavage of (1-&gt;4)-alpha-D-galacturonan to give oligosaccharides with 4-deoxy-alpha-D-galact-4-enuronosyl groups at their non-reducing ends.</text>
        <dbReference type="EC" id="4.2.2.2"/>
    </reaction>
</comment>
<dbReference type="EMBL" id="CP039350">
    <property type="protein sequence ID" value="QCD97953.1"/>
    <property type="molecule type" value="Genomic_DNA"/>
</dbReference>
<evidence type="ECO:0000256" key="5">
    <source>
        <dbReference type="ARBA" id="ARBA00010980"/>
    </source>
</evidence>
<dbReference type="AlphaFoldDB" id="A0A4D6MAW2"/>
<dbReference type="Pfam" id="PF00194">
    <property type="entry name" value="Carb_anhydrase"/>
    <property type="match status" value="1"/>
</dbReference>
<gene>
    <name evidence="14" type="ORF">DEO72_LG6g2667</name>
</gene>
<evidence type="ECO:0000313" key="15">
    <source>
        <dbReference type="Proteomes" id="UP000501690"/>
    </source>
</evidence>
<dbReference type="GO" id="GO:0045490">
    <property type="term" value="P:pectin catabolic process"/>
    <property type="evidence" value="ECO:0007669"/>
    <property type="project" value="UniProtKB-UniPathway"/>
</dbReference>
<evidence type="ECO:0000256" key="3">
    <source>
        <dbReference type="ARBA" id="ARBA00004191"/>
    </source>
</evidence>
<dbReference type="InterPro" id="IPR045032">
    <property type="entry name" value="PEL"/>
</dbReference>
<organism evidence="14 15">
    <name type="scientific">Vigna unguiculata</name>
    <name type="common">Cowpea</name>
    <dbReference type="NCBI Taxonomy" id="3917"/>
    <lineage>
        <taxon>Eukaryota</taxon>
        <taxon>Viridiplantae</taxon>
        <taxon>Streptophyta</taxon>
        <taxon>Embryophyta</taxon>
        <taxon>Tracheophyta</taxon>
        <taxon>Spermatophyta</taxon>
        <taxon>Magnoliopsida</taxon>
        <taxon>eudicotyledons</taxon>
        <taxon>Gunneridae</taxon>
        <taxon>Pentapetalae</taxon>
        <taxon>rosids</taxon>
        <taxon>fabids</taxon>
        <taxon>Fabales</taxon>
        <taxon>Fabaceae</taxon>
        <taxon>Papilionoideae</taxon>
        <taxon>50 kb inversion clade</taxon>
        <taxon>NPAAA clade</taxon>
        <taxon>indigoferoid/millettioid clade</taxon>
        <taxon>Phaseoleae</taxon>
        <taxon>Vigna</taxon>
    </lineage>
</organism>
<evidence type="ECO:0000256" key="7">
    <source>
        <dbReference type="ARBA" id="ARBA00022723"/>
    </source>
</evidence>
<evidence type="ECO:0000256" key="10">
    <source>
        <dbReference type="ARBA" id="ARBA00023239"/>
    </source>
</evidence>
<keyword evidence="8 12" id="KW-0732">Signal</keyword>
<keyword evidence="15" id="KW-1185">Reference proteome</keyword>
<keyword evidence="6" id="KW-0964">Secreted</keyword>
<dbReference type="Gene3D" id="2.160.20.10">
    <property type="entry name" value="Single-stranded right-handed beta-helix, Pectin lyase-like"/>
    <property type="match status" value="1"/>
</dbReference>
<comment type="similarity">
    <text evidence="5 12">Belongs to the polysaccharide lyase 1 family.</text>
</comment>
<comment type="subcellular location">
    <subcellularLocation>
        <location evidence="3">Secreted</location>
        <location evidence="3">Cell wall</location>
    </subcellularLocation>
</comment>
<evidence type="ECO:0000256" key="12">
    <source>
        <dbReference type="RuleBase" id="RU361123"/>
    </source>
</evidence>
<dbReference type="InterPro" id="IPR002022">
    <property type="entry name" value="Pec_lyase"/>
</dbReference>
<dbReference type="SMART" id="SM01057">
    <property type="entry name" value="Carb_anhydrase"/>
    <property type="match status" value="1"/>
</dbReference>
<dbReference type="GO" id="GO:0008270">
    <property type="term" value="F:zinc ion binding"/>
    <property type="evidence" value="ECO:0007669"/>
    <property type="project" value="InterPro"/>
</dbReference>
<dbReference type="InterPro" id="IPR041891">
    <property type="entry name" value="Alpha_CA_prokaryot-like"/>
</dbReference>
<keyword evidence="10 12" id="KW-0456">Lyase</keyword>
<evidence type="ECO:0000256" key="11">
    <source>
        <dbReference type="ARBA" id="ARBA00048348"/>
    </source>
</evidence>
<feature type="chain" id="PRO_5019881719" description="Pectate lyase" evidence="12">
    <location>
        <begin position="24"/>
        <end position="706"/>
    </location>
</feature>
<dbReference type="FunFam" id="2.160.20.10:FF:000009">
    <property type="entry name" value="Pectate lyase"/>
    <property type="match status" value="1"/>
</dbReference>
<evidence type="ECO:0000256" key="6">
    <source>
        <dbReference type="ARBA" id="ARBA00022512"/>
    </source>
</evidence>
<dbReference type="Proteomes" id="UP000501690">
    <property type="component" value="Linkage Group LG6"/>
</dbReference>
<feature type="domain" description="Alpha-carbonic anhydrase" evidence="13">
    <location>
        <begin position="28"/>
        <end position="268"/>
    </location>
</feature>
<dbReference type="InterPro" id="IPR036398">
    <property type="entry name" value="CA_dom_sf"/>
</dbReference>
<sequence>MQRISIAISLISILFCSAILTRALPDEPEFGYDEDSANGPQHWGDIKEAWAACKTGQMQSPIDLSRNDVQVIPELGGLKFWTYNPQYATLSNRGHDVAVDYLRGDAGSIDIDGSSFSLVQIHWHWPSEHTIDGRRYDLELHMVHVSPQPDGTNKTAVVGVLYKYGSPDPLLSKVEQYLGDIPKENEEESIGEIDPSEIMSGKMFYRYIGSLTAPPCTEGIIWTIDKKIRSVSRRQVELLKDTVLKPRLVTWMLELSTMPKPRNLCGPYVGAHPDPEAVAHEVHRKVNASIARREMLSVSERDESSCLTGNPIDDCWKCDPDWPNNRQRLADCAIGFGQYAKGGKGGEFYVVTDSSDGDPVNPKPGTLRYAVIQNEPLWIVFPSNMMIKLSQELIFNSYKTIDGRGADVHIVGGGCITLQYISNVIIHNIHIHHCHPSGNTNVRSSPEHYGFRTLSDGDGISIFGAKDIWIDHCTLSRCKDGLIDAVMGSTGITISNNYLSHHNEVMLLGHSDDYLPDSGMQVTIAFNHFGEKLVQRMPRCRRGYIHVVNNDFTEWEMYAIGGSGEPTINSQGNRYMAPQNPFAKEVTKRVDTQQSKWKGWNWRSEGDILLNGAFFVASGEGLEVKYEKAYSVEPKSADRISLLTMSSGVLGNARDNNLGMWSRGPGDESTESGMEYTDEMSTTATIIPPSLFLLLLSSTTIFTVIL</sequence>
<dbReference type="EC" id="4.2.2.2" evidence="12"/>
<keyword evidence="9 12" id="KW-0106">Calcium</keyword>
<dbReference type="SMART" id="SM00656">
    <property type="entry name" value="Amb_all"/>
    <property type="match status" value="1"/>
</dbReference>
<evidence type="ECO:0000313" key="14">
    <source>
        <dbReference type="EMBL" id="QCD97953.1"/>
    </source>
</evidence>
<comment type="cofactor">
    <cofactor evidence="2">
        <name>Zn(2+)</name>
        <dbReference type="ChEBI" id="CHEBI:29105"/>
    </cofactor>
</comment>
<dbReference type="SUPFAM" id="SSF51126">
    <property type="entry name" value="Pectin lyase-like"/>
    <property type="match status" value="1"/>
</dbReference>
<dbReference type="InterPro" id="IPR018338">
    <property type="entry name" value="Carbonic_anhydrase_a-class_CS"/>
</dbReference>
<comment type="catalytic activity">
    <reaction evidence="11">
        <text>hydrogencarbonate + H(+) = CO2 + H2O</text>
        <dbReference type="Rhea" id="RHEA:10748"/>
        <dbReference type="ChEBI" id="CHEBI:15377"/>
        <dbReference type="ChEBI" id="CHEBI:15378"/>
        <dbReference type="ChEBI" id="CHEBI:16526"/>
        <dbReference type="ChEBI" id="CHEBI:17544"/>
        <dbReference type="EC" id="4.2.1.1"/>
    </reaction>
</comment>
<comment type="cofactor">
    <cofactor evidence="12">
        <name>Ca(2+)</name>
        <dbReference type="ChEBI" id="CHEBI:29108"/>
    </cofactor>
    <text evidence="12">Binds 1 Ca(2+) ion. Required for its activity.</text>
</comment>
<protein>
    <recommendedName>
        <fullName evidence="12">Pectate lyase</fullName>
        <ecNumber evidence="12">4.2.2.2</ecNumber>
    </recommendedName>
</protein>
<dbReference type="InterPro" id="IPR012334">
    <property type="entry name" value="Pectin_lyas_fold"/>
</dbReference>
<proteinExistence type="inferred from homology"/>
<dbReference type="SUPFAM" id="SSF51069">
    <property type="entry name" value="Carbonic anhydrase"/>
    <property type="match status" value="1"/>
</dbReference>
<accession>A0A4D6MAW2</accession>
<dbReference type="InterPro" id="IPR011050">
    <property type="entry name" value="Pectin_lyase_fold/virulence"/>
</dbReference>
<dbReference type="GO" id="GO:0030570">
    <property type="term" value="F:pectate lyase activity"/>
    <property type="evidence" value="ECO:0007669"/>
    <property type="project" value="UniProtKB-EC"/>
</dbReference>
<evidence type="ECO:0000256" key="8">
    <source>
        <dbReference type="ARBA" id="ARBA00022729"/>
    </source>
</evidence>
<keyword evidence="7 12" id="KW-0479">Metal-binding</keyword>
<dbReference type="InterPro" id="IPR001148">
    <property type="entry name" value="CA_dom"/>
</dbReference>
<feature type="signal peptide" evidence="12">
    <location>
        <begin position="1"/>
        <end position="23"/>
    </location>
</feature>
<dbReference type="GO" id="GO:0004089">
    <property type="term" value="F:carbonate dehydratase activity"/>
    <property type="evidence" value="ECO:0007669"/>
    <property type="project" value="UniProtKB-EC"/>
</dbReference>
<dbReference type="InterPro" id="IPR018082">
    <property type="entry name" value="AmbAllergen"/>
</dbReference>